<feature type="region of interest" description="Disordered" evidence="1">
    <location>
        <begin position="425"/>
        <end position="492"/>
    </location>
</feature>
<gene>
    <name evidence="2" type="ORF">OLC1_LOCUS2231</name>
</gene>
<dbReference type="EMBL" id="OX459118">
    <property type="protein sequence ID" value="CAI9089978.1"/>
    <property type="molecule type" value="Genomic_DNA"/>
</dbReference>
<reference evidence="2" key="1">
    <citation type="submission" date="2023-03" db="EMBL/GenBank/DDBJ databases">
        <authorList>
            <person name="Julca I."/>
        </authorList>
    </citation>
    <scope>NUCLEOTIDE SEQUENCE</scope>
</reference>
<dbReference type="Proteomes" id="UP001161247">
    <property type="component" value="Chromosome 1"/>
</dbReference>
<sequence length="492" mass="55626">MMGSNIIDEDQLHGVDEGCQFLESIALNKDSVVEVANEEIVRQLGGSLATGNGGLDEATEDKKFEKNVGHDGTLHEDAPHNDDETLDRVYKLCRDEISFAELFCNMMSKDKGDTHFNVESFNRGTSWANQPAIGDHEARTNDSSDDHFGSSEGLDFGKTVNGKSTKYGNEQRTNDGTDISQDNANIELQKKPNSEDEGDAQAARYPDFGTLDGVPQFRVRDKFDCKNDFKNAIKSYMMLTGRPVYMYTNDSTRLRAKCRAPCKWFVYAKKNRDEGVEYFYVHYMRDIHIDCIPENTNKKVTAKWLANTYLEKTRADPHIPISGIQKWVDDDFHIKVTRSKAYKARDIAQKTLNRNAGERGRQQKKKGAPDDDNRLYEDGTERIKKHVKMHCNRCTDPVQMCICRKHNWSTFVNCLVPNKIMIVPHNKNQNDKPRNIRSNARLTPTPPSSVPIGDAEIGGGSVEARNWPSKPTNSPRASLQLLRLRSTAPADD</sequence>
<feature type="compositionally biased region" description="Polar residues" evidence="1">
    <location>
        <begin position="161"/>
        <end position="186"/>
    </location>
</feature>
<proteinExistence type="predicted"/>
<evidence type="ECO:0000313" key="2">
    <source>
        <dbReference type="EMBL" id="CAI9089978.1"/>
    </source>
</evidence>
<feature type="compositionally biased region" description="Basic and acidic residues" evidence="1">
    <location>
        <begin position="134"/>
        <end position="149"/>
    </location>
</feature>
<dbReference type="AlphaFoldDB" id="A0AAV1C4M8"/>
<keyword evidence="3" id="KW-1185">Reference proteome</keyword>
<dbReference type="PANTHER" id="PTHR31973:SF187">
    <property type="entry name" value="MUTATOR TRANSPOSASE MUDRA PROTEIN"/>
    <property type="match status" value="1"/>
</dbReference>
<protein>
    <submittedName>
        <fullName evidence="2">OLC1v1024638C1</fullName>
    </submittedName>
</protein>
<dbReference type="PANTHER" id="PTHR31973">
    <property type="entry name" value="POLYPROTEIN, PUTATIVE-RELATED"/>
    <property type="match status" value="1"/>
</dbReference>
<evidence type="ECO:0000256" key="1">
    <source>
        <dbReference type="SAM" id="MobiDB-lite"/>
    </source>
</evidence>
<name>A0AAV1C4M8_OLDCO</name>
<feature type="compositionally biased region" description="Basic and acidic residues" evidence="1">
    <location>
        <begin position="356"/>
        <end position="376"/>
    </location>
</feature>
<evidence type="ECO:0000313" key="3">
    <source>
        <dbReference type="Proteomes" id="UP001161247"/>
    </source>
</evidence>
<accession>A0AAV1C4M8</accession>
<feature type="region of interest" description="Disordered" evidence="1">
    <location>
        <begin position="127"/>
        <end position="207"/>
    </location>
</feature>
<feature type="region of interest" description="Disordered" evidence="1">
    <location>
        <begin position="352"/>
        <end position="376"/>
    </location>
</feature>
<organism evidence="2 3">
    <name type="scientific">Oldenlandia corymbosa var. corymbosa</name>
    <dbReference type="NCBI Taxonomy" id="529605"/>
    <lineage>
        <taxon>Eukaryota</taxon>
        <taxon>Viridiplantae</taxon>
        <taxon>Streptophyta</taxon>
        <taxon>Embryophyta</taxon>
        <taxon>Tracheophyta</taxon>
        <taxon>Spermatophyta</taxon>
        <taxon>Magnoliopsida</taxon>
        <taxon>eudicotyledons</taxon>
        <taxon>Gunneridae</taxon>
        <taxon>Pentapetalae</taxon>
        <taxon>asterids</taxon>
        <taxon>lamiids</taxon>
        <taxon>Gentianales</taxon>
        <taxon>Rubiaceae</taxon>
        <taxon>Rubioideae</taxon>
        <taxon>Spermacoceae</taxon>
        <taxon>Hedyotis-Oldenlandia complex</taxon>
        <taxon>Oldenlandia</taxon>
    </lineage>
</organism>